<dbReference type="Gene3D" id="3.40.50.150">
    <property type="entry name" value="Vaccinia Virus protein VP39"/>
    <property type="match status" value="1"/>
</dbReference>
<dbReference type="OrthoDB" id="9766840at2"/>
<feature type="active site" description="Proton acceptor" evidence="4">
    <location>
        <position position="252"/>
    </location>
</feature>
<dbReference type="Pfam" id="PF08100">
    <property type="entry name" value="Dimerisation"/>
    <property type="match status" value="1"/>
</dbReference>
<dbReference type="EMBL" id="SRSF01000001">
    <property type="protein sequence ID" value="THH41209.1"/>
    <property type="molecule type" value="Genomic_DNA"/>
</dbReference>
<dbReference type="Gene3D" id="1.10.10.10">
    <property type="entry name" value="Winged helix-like DNA-binding domain superfamily/Winged helix DNA-binding domain"/>
    <property type="match status" value="1"/>
</dbReference>
<dbReference type="Pfam" id="PF00891">
    <property type="entry name" value="Methyltransf_2"/>
    <property type="match status" value="1"/>
</dbReference>
<accession>A0A4S4NMP0</accession>
<feature type="domain" description="O-methyltransferase C-terminal" evidence="5">
    <location>
        <begin position="115"/>
        <end position="325"/>
    </location>
</feature>
<reference evidence="7 8" key="1">
    <citation type="submission" date="2019-04" db="EMBL/GenBank/DDBJ databases">
        <title>Lewinella litorea sp. nov., isolated from a marine sand.</title>
        <authorList>
            <person name="Yoon J.-H."/>
        </authorList>
    </citation>
    <scope>NUCLEOTIDE SEQUENCE [LARGE SCALE GENOMIC DNA]</scope>
    <source>
        <strain evidence="7 8">HSMS-39</strain>
    </source>
</reference>
<dbReference type="GO" id="GO:0032259">
    <property type="term" value="P:methylation"/>
    <property type="evidence" value="ECO:0007669"/>
    <property type="project" value="UniProtKB-KW"/>
</dbReference>
<dbReference type="GO" id="GO:0046983">
    <property type="term" value="F:protein dimerization activity"/>
    <property type="evidence" value="ECO:0007669"/>
    <property type="project" value="InterPro"/>
</dbReference>
<proteinExistence type="predicted"/>
<evidence type="ECO:0000259" key="6">
    <source>
        <dbReference type="Pfam" id="PF08100"/>
    </source>
</evidence>
<evidence type="ECO:0000313" key="8">
    <source>
        <dbReference type="Proteomes" id="UP000308528"/>
    </source>
</evidence>
<evidence type="ECO:0000313" key="7">
    <source>
        <dbReference type="EMBL" id="THH41209.1"/>
    </source>
</evidence>
<dbReference type="SUPFAM" id="SSF46785">
    <property type="entry name" value="Winged helix' DNA-binding domain"/>
    <property type="match status" value="1"/>
</dbReference>
<evidence type="ECO:0000256" key="4">
    <source>
        <dbReference type="PIRSR" id="PIRSR005739-1"/>
    </source>
</evidence>
<dbReference type="PANTHER" id="PTHR43712">
    <property type="entry name" value="PUTATIVE (AFU_ORTHOLOGUE AFUA_4G14580)-RELATED"/>
    <property type="match status" value="1"/>
</dbReference>
<keyword evidence="1 7" id="KW-0489">Methyltransferase</keyword>
<dbReference type="InterPro" id="IPR001077">
    <property type="entry name" value="COMT_C"/>
</dbReference>
<evidence type="ECO:0000259" key="5">
    <source>
        <dbReference type="Pfam" id="PF00891"/>
    </source>
</evidence>
<dbReference type="AlphaFoldDB" id="A0A4S4NMP0"/>
<dbReference type="InterPro" id="IPR036390">
    <property type="entry name" value="WH_DNA-bd_sf"/>
</dbReference>
<protein>
    <submittedName>
        <fullName evidence="7">Methyltransferase</fullName>
    </submittedName>
</protein>
<evidence type="ECO:0000256" key="2">
    <source>
        <dbReference type="ARBA" id="ARBA00022679"/>
    </source>
</evidence>
<keyword evidence="8" id="KW-1185">Reference proteome</keyword>
<feature type="domain" description="O-methyltransferase dimerisation" evidence="6">
    <location>
        <begin position="16"/>
        <end position="86"/>
    </location>
</feature>
<dbReference type="GO" id="GO:0008171">
    <property type="term" value="F:O-methyltransferase activity"/>
    <property type="evidence" value="ECO:0007669"/>
    <property type="project" value="InterPro"/>
</dbReference>
<dbReference type="InterPro" id="IPR012967">
    <property type="entry name" value="COMT_dimerisation"/>
</dbReference>
<dbReference type="RefSeq" id="WP_136456035.1">
    <property type="nucleotide sequence ID" value="NZ_SRSF01000001.1"/>
</dbReference>
<keyword evidence="2 7" id="KW-0808">Transferase</keyword>
<sequence length="343" mass="38133">MSTIPHVAPDRILQTGFGFWASKVLLSAVEMDLFSHLADGPRPVNELREALGLHQRSLYDYLDALVALGFLRRKGLKEGATYANAPDVDHYLVRGKPGYIGGMLQMANHRLYPFWGNLEEALRTGEPQNEIKEGEKTLFEAVYANPDTLREFAAAMAGFQIPNFLFLAQSFDFSNLEKYCDVGGADGTCACILADRHEHLDCVTFDLPELAPIAQENIRARGMEGRVEVRSGNFFVDKLPHADVITMGNVLHDWSTEEKLTLISKAHDALSTGGALIVIENIIDDQRRENVFGLLMSLNMLIETPQGFDYSYSDFRSWADQAGFRRTDLIPLAGPTSAAVAYK</sequence>
<dbReference type="Proteomes" id="UP000308528">
    <property type="component" value="Unassembled WGS sequence"/>
</dbReference>
<dbReference type="InterPro" id="IPR016461">
    <property type="entry name" value="COMT-like"/>
</dbReference>
<dbReference type="InterPro" id="IPR036388">
    <property type="entry name" value="WH-like_DNA-bd_sf"/>
</dbReference>
<comment type="caution">
    <text evidence="7">The sequence shown here is derived from an EMBL/GenBank/DDBJ whole genome shotgun (WGS) entry which is preliminary data.</text>
</comment>
<dbReference type="InterPro" id="IPR029063">
    <property type="entry name" value="SAM-dependent_MTases_sf"/>
</dbReference>
<name>A0A4S4NMP0_9BACT</name>
<dbReference type="PROSITE" id="PS51683">
    <property type="entry name" value="SAM_OMT_II"/>
    <property type="match status" value="1"/>
</dbReference>
<dbReference type="PIRSF" id="PIRSF005739">
    <property type="entry name" value="O-mtase"/>
    <property type="match status" value="1"/>
</dbReference>
<gene>
    <name evidence="7" type="ORF">E4021_01030</name>
</gene>
<organism evidence="7 8">
    <name type="scientific">Neolewinella litorea</name>
    <dbReference type="NCBI Taxonomy" id="2562452"/>
    <lineage>
        <taxon>Bacteria</taxon>
        <taxon>Pseudomonadati</taxon>
        <taxon>Bacteroidota</taxon>
        <taxon>Saprospiria</taxon>
        <taxon>Saprospirales</taxon>
        <taxon>Lewinellaceae</taxon>
        <taxon>Neolewinella</taxon>
    </lineage>
</organism>
<evidence type="ECO:0000256" key="1">
    <source>
        <dbReference type="ARBA" id="ARBA00022603"/>
    </source>
</evidence>
<dbReference type="PANTHER" id="PTHR43712:SF2">
    <property type="entry name" value="O-METHYLTRANSFERASE CICE"/>
    <property type="match status" value="1"/>
</dbReference>
<keyword evidence="3" id="KW-0949">S-adenosyl-L-methionine</keyword>
<dbReference type="SUPFAM" id="SSF53335">
    <property type="entry name" value="S-adenosyl-L-methionine-dependent methyltransferases"/>
    <property type="match status" value="1"/>
</dbReference>
<evidence type="ECO:0000256" key="3">
    <source>
        <dbReference type="ARBA" id="ARBA00022691"/>
    </source>
</evidence>